<evidence type="ECO:0000256" key="4">
    <source>
        <dbReference type="ARBA" id="ARBA00023014"/>
    </source>
</evidence>
<organism evidence="7 8">
    <name type="scientific">Methanobrevibacter filiformis</name>
    <dbReference type="NCBI Taxonomy" id="55758"/>
    <lineage>
        <taxon>Archaea</taxon>
        <taxon>Methanobacteriati</taxon>
        <taxon>Methanobacteriota</taxon>
        <taxon>Methanomada group</taxon>
        <taxon>Methanobacteria</taxon>
        <taxon>Methanobacteriales</taxon>
        <taxon>Methanobacteriaceae</taxon>
        <taxon>Methanobrevibacter</taxon>
    </lineage>
</organism>
<dbReference type="InterPro" id="IPR023867">
    <property type="entry name" value="Sulphatase_maturase_rSAM"/>
</dbReference>
<dbReference type="Proteomes" id="UP000077066">
    <property type="component" value="Unassembled WGS sequence"/>
</dbReference>
<evidence type="ECO:0000259" key="6">
    <source>
        <dbReference type="Pfam" id="PF04055"/>
    </source>
</evidence>
<keyword evidence="1" id="KW-0949">S-adenosyl-L-methionine</keyword>
<dbReference type="AlphaFoldDB" id="A0A166CI41"/>
<keyword evidence="2" id="KW-0479">Metal-binding</keyword>
<keyword evidence="7" id="KW-0560">Oxidoreductase</keyword>
<dbReference type="InterPro" id="IPR058240">
    <property type="entry name" value="rSAM_sf"/>
</dbReference>
<keyword evidence="4" id="KW-0411">Iron-sulfur</keyword>
<reference evidence="7 8" key="1">
    <citation type="submission" date="2016-04" db="EMBL/GenBank/DDBJ databases">
        <title>Genome sequence of Methanobrevibacter filiformis DSM 11501.</title>
        <authorList>
            <person name="Poehlein A."/>
            <person name="Seedorf H."/>
            <person name="Daniel R."/>
        </authorList>
    </citation>
    <scope>NUCLEOTIDE SEQUENCE [LARGE SCALE GENOMIC DNA]</scope>
    <source>
        <strain evidence="7 8">DSM 11501</strain>
    </source>
</reference>
<dbReference type="PANTHER" id="PTHR43273:SF3">
    <property type="entry name" value="ANAEROBIC SULFATASE-MATURATING ENZYME HOMOLOG ASLB-RELATED"/>
    <property type="match status" value="1"/>
</dbReference>
<evidence type="ECO:0000256" key="1">
    <source>
        <dbReference type="ARBA" id="ARBA00022691"/>
    </source>
</evidence>
<evidence type="ECO:0000313" key="7">
    <source>
        <dbReference type="EMBL" id="KZX14531.1"/>
    </source>
</evidence>
<feature type="domain" description="Radical SAM core" evidence="6">
    <location>
        <begin position="7"/>
        <end position="79"/>
    </location>
</feature>
<sequence>MTFHIMIIPTLSCPSKCSYCWGSEENAEIMKIDVVKNTLKWLENFRDEPVHFTFHGGEPLLAGYEFYKESLPLIKNNIGCAIINFSVDG</sequence>
<comment type="similarity">
    <text evidence="5">Belongs to the radical SAM superfamily. Anaerobic sulfatase-maturating enzyme family.</text>
</comment>
<dbReference type="STRING" id="55758.MBFIL_08470"/>
<dbReference type="InterPro" id="IPR007197">
    <property type="entry name" value="rSAM"/>
</dbReference>
<dbReference type="SFLD" id="SFLDS00029">
    <property type="entry name" value="Radical_SAM"/>
    <property type="match status" value="1"/>
</dbReference>
<dbReference type="GO" id="GO:0016491">
    <property type="term" value="F:oxidoreductase activity"/>
    <property type="evidence" value="ECO:0007669"/>
    <property type="project" value="UniProtKB-KW"/>
</dbReference>
<dbReference type="InterPro" id="IPR013785">
    <property type="entry name" value="Aldolase_TIM"/>
</dbReference>
<comment type="caution">
    <text evidence="7">The sequence shown here is derived from an EMBL/GenBank/DDBJ whole genome shotgun (WGS) entry which is preliminary data.</text>
</comment>
<dbReference type="GO" id="GO:0046872">
    <property type="term" value="F:metal ion binding"/>
    <property type="evidence" value="ECO:0007669"/>
    <property type="project" value="UniProtKB-KW"/>
</dbReference>
<evidence type="ECO:0000313" key="8">
    <source>
        <dbReference type="Proteomes" id="UP000077066"/>
    </source>
</evidence>
<dbReference type="EC" id="1.1.99.-" evidence="7"/>
<dbReference type="Gene3D" id="3.20.20.70">
    <property type="entry name" value="Aldolase class I"/>
    <property type="match status" value="1"/>
</dbReference>
<dbReference type="PANTHER" id="PTHR43273">
    <property type="entry name" value="ANAEROBIC SULFATASE-MATURATING ENZYME HOMOLOG ASLB-RELATED"/>
    <property type="match status" value="1"/>
</dbReference>
<gene>
    <name evidence="7" type="primary">atsB</name>
    <name evidence="7" type="ORF">MBFIL_08470</name>
</gene>
<dbReference type="PATRIC" id="fig|55758.3.peg.955"/>
<dbReference type="SUPFAM" id="SSF102114">
    <property type="entry name" value="Radical SAM enzymes"/>
    <property type="match status" value="1"/>
</dbReference>
<dbReference type="OrthoDB" id="5620at2157"/>
<dbReference type="GO" id="GO:0051536">
    <property type="term" value="F:iron-sulfur cluster binding"/>
    <property type="evidence" value="ECO:0007669"/>
    <property type="project" value="UniProtKB-KW"/>
</dbReference>
<accession>A0A166CI41</accession>
<keyword evidence="8" id="KW-1185">Reference proteome</keyword>
<protein>
    <submittedName>
        <fullName evidence="7">Anaerobic sulfatase-maturating enzyme</fullName>
        <ecNumber evidence="7">1.1.99.-</ecNumber>
    </submittedName>
</protein>
<evidence type="ECO:0000256" key="3">
    <source>
        <dbReference type="ARBA" id="ARBA00023004"/>
    </source>
</evidence>
<name>A0A166CI41_9EURY</name>
<evidence type="ECO:0000256" key="2">
    <source>
        <dbReference type="ARBA" id="ARBA00022723"/>
    </source>
</evidence>
<keyword evidence="3" id="KW-0408">Iron</keyword>
<evidence type="ECO:0000256" key="5">
    <source>
        <dbReference type="ARBA" id="ARBA00023601"/>
    </source>
</evidence>
<dbReference type="Pfam" id="PF04055">
    <property type="entry name" value="Radical_SAM"/>
    <property type="match status" value="1"/>
</dbReference>
<dbReference type="EMBL" id="LWMT01000144">
    <property type="protein sequence ID" value="KZX14531.1"/>
    <property type="molecule type" value="Genomic_DNA"/>
</dbReference>
<proteinExistence type="inferred from homology"/>